<keyword evidence="6" id="KW-1185">Reference proteome</keyword>
<dbReference type="InterPro" id="IPR006598">
    <property type="entry name" value="CAP10"/>
</dbReference>
<dbReference type="EMBL" id="JAMSHJ010000005">
    <property type="protein sequence ID" value="KAI5408699.1"/>
    <property type="molecule type" value="Genomic_DNA"/>
</dbReference>
<gene>
    <name evidence="5" type="ORF">KIW84_054511</name>
</gene>
<evidence type="ECO:0000313" key="6">
    <source>
        <dbReference type="Proteomes" id="UP001058974"/>
    </source>
</evidence>
<dbReference type="InterPro" id="IPR051091">
    <property type="entry name" value="O-Glucosyltr/Glycosyltrsf_90"/>
</dbReference>
<accession>A0A9D5AIE4</accession>
<dbReference type="SMART" id="SM00672">
    <property type="entry name" value="CAP10"/>
    <property type="match status" value="1"/>
</dbReference>
<evidence type="ECO:0000259" key="4">
    <source>
        <dbReference type="SMART" id="SM00672"/>
    </source>
</evidence>
<evidence type="ECO:0000256" key="2">
    <source>
        <dbReference type="ARBA" id="ARBA00022679"/>
    </source>
</evidence>
<dbReference type="OrthoDB" id="202415at2759"/>
<feature type="transmembrane region" description="Helical" evidence="3">
    <location>
        <begin position="12"/>
        <end position="33"/>
    </location>
</feature>
<evidence type="ECO:0000256" key="1">
    <source>
        <dbReference type="ARBA" id="ARBA00010118"/>
    </source>
</evidence>
<feature type="domain" description="Glycosyl transferase CAP10" evidence="4">
    <location>
        <begin position="180"/>
        <end position="423"/>
    </location>
</feature>
<reference evidence="5 6" key="1">
    <citation type="journal article" date="2022" name="Nat. Genet.">
        <title>Improved pea reference genome and pan-genome highlight genomic features and evolutionary characteristics.</title>
        <authorList>
            <person name="Yang T."/>
            <person name="Liu R."/>
            <person name="Luo Y."/>
            <person name="Hu S."/>
            <person name="Wang D."/>
            <person name="Wang C."/>
            <person name="Pandey M.K."/>
            <person name="Ge S."/>
            <person name="Xu Q."/>
            <person name="Li N."/>
            <person name="Li G."/>
            <person name="Huang Y."/>
            <person name="Saxena R.K."/>
            <person name="Ji Y."/>
            <person name="Li M."/>
            <person name="Yan X."/>
            <person name="He Y."/>
            <person name="Liu Y."/>
            <person name="Wang X."/>
            <person name="Xiang C."/>
            <person name="Varshney R.K."/>
            <person name="Ding H."/>
            <person name="Gao S."/>
            <person name="Zong X."/>
        </authorList>
    </citation>
    <scope>NUCLEOTIDE SEQUENCE [LARGE SCALE GENOMIC DNA]</scope>
    <source>
        <strain evidence="5 6">cv. Zhongwan 6</strain>
    </source>
</reference>
<proteinExistence type="inferred from homology"/>
<dbReference type="Proteomes" id="UP001058974">
    <property type="component" value="Chromosome 5"/>
</dbReference>
<protein>
    <recommendedName>
        <fullName evidence="4">Glycosyl transferase CAP10 domain-containing protein</fullName>
    </recommendedName>
</protein>
<dbReference type="GO" id="GO:0016740">
    <property type="term" value="F:transferase activity"/>
    <property type="evidence" value="ECO:0007669"/>
    <property type="project" value="UniProtKB-KW"/>
</dbReference>
<comment type="caution">
    <text evidence="5">The sequence shown here is derived from an EMBL/GenBank/DDBJ whole genome shotgun (WGS) entry which is preliminary data.</text>
</comment>
<keyword evidence="3" id="KW-1133">Transmembrane helix</keyword>
<name>A0A9D5AIE4_PEA</name>
<evidence type="ECO:0000313" key="5">
    <source>
        <dbReference type="EMBL" id="KAI5408699.1"/>
    </source>
</evidence>
<dbReference type="Gramene" id="Psat5g158480.1">
    <property type="protein sequence ID" value="Psat5g158480.1.cds"/>
    <property type="gene ID" value="Psat5g158480"/>
</dbReference>
<dbReference type="AlphaFoldDB" id="A0A9D5AIE4"/>
<dbReference type="Gramene" id="Psat05G0451100-T1">
    <property type="protein sequence ID" value="KAI5408699.1"/>
    <property type="gene ID" value="KIW84_054511"/>
</dbReference>
<organism evidence="5 6">
    <name type="scientific">Pisum sativum</name>
    <name type="common">Garden pea</name>
    <name type="synonym">Lathyrus oleraceus</name>
    <dbReference type="NCBI Taxonomy" id="3888"/>
    <lineage>
        <taxon>Eukaryota</taxon>
        <taxon>Viridiplantae</taxon>
        <taxon>Streptophyta</taxon>
        <taxon>Embryophyta</taxon>
        <taxon>Tracheophyta</taxon>
        <taxon>Spermatophyta</taxon>
        <taxon>Magnoliopsida</taxon>
        <taxon>eudicotyledons</taxon>
        <taxon>Gunneridae</taxon>
        <taxon>Pentapetalae</taxon>
        <taxon>rosids</taxon>
        <taxon>fabids</taxon>
        <taxon>Fabales</taxon>
        <taxon>Fabaceae</taxon>
        <taxon>Papilionoideae</taxon>
        <taxon>50 kb inversion clade</taxon>
        <taxon>NPAAA clade</taxon>
        <taxon>Hologalegina</taxon>
        <taxon>IRL clade</taxon>
        <taxon>Fabeae</taxon>
        <taxon>Lathyrus</taxon>
    </lineage>
</organism>
<keyword evidence="3" id="KW-0812">Transmembrane</keyword>
<evidence type="ECO:0000256" key="3">
    <source>
        <dbReference type="SAM" id="Phobius"/>
    </source>
</evidence>
<keyword evidence="3" id="KW-0472">Membrane</keyword>
<dbReference type="Pfam" id="PF05686">
    <property type="entry name" value="Glyco_transf_90"/>
    <property type="match status" value="1"/>
</dbReference>
<sequence length="468" mass="53529">MGLSPKHSPRTPTYLFPCVIALSFFSLTGLLLYKVDDVVSRTGTVVGHNLEPTPWHVFPTKPFDEETRQSRAYKIIQCSYLTCRNAVSGGSGRLGYAAGDAKAKAPTCPDFFKAIRRDLEPWMKTRISEGHLAEAQKYAAFRVVIVGGKMFVDWYYACVQSRAMFTVWGLLQLLRKYPGLVPDVDLMFDCMDKPSINKTEHNSKPLPLFRYCTTKEHFDIPFPDWSFWGWSEINIKPWREEFPDIKQGSQAVSWRDRKQLAYWKGNPDVLSPIRTELLNCNDSKAWGAEILRQDWVAAAKSGFKESKLSKQCNHRYKIYAEGYAWSVSLKYILSCGSVTLIITPQYEDFFTRGLIPLQNFIPINPLDLCPSIKRAVDWGNMHPREAEVLGKRGQDYMETLNMDRVYDYMFHLISEYSKLLNFKPTPPSSALEVCAESVLCFADEKQTLFLNSTKVSPSQTPPCTIKYV</sequence>
<dbReference type="PANTHER" id="PTHR12203:SF35">
    <property type="entry name" value="PROTEIN O-GLUCOSYLTRANSFERASE 1"/>
    <property type="match status" value="1"/>
</dbReference>
<comment type="similarity">
    <text evidence="1">Belongs to the glycosyltransferase 90 family.</text>
</comment>
<dbReference type="PANTHER" id="PTHR12203">
    <property type="entry name" value="KDEL LYS-ASP-GLU-LEU CONTAINING - RELATED"/>
    <property type="match status" value="1"/>
</dbReference>
<keyword evidence="2" id="KW-0808">Transferase</keyword>